<sequence length="257" mass="28698">MDDATKLSVWDRLREYADTQSGTFSSREAISWFRRYAPGQAVDGTIRAHIRGACWNVENRSQFATRDPFLTRVGHGVFRRATSEEIAESGASRLAPQPDSRTPEYSEAATAAGPEFEWYTEAHTQHLLVEWLTVQGWTILRAADTTAREHGVDVVAERAGERLGVEVKGYPSRFYVTGPRKGRLKSTTPANQAPKWFAHALVPAMKLRTREPATRSVMCFPDFQTYRRLWSETAPSITAAGIEVWVVGPQGSVEVLG</sequence>
<protein>
    <recommendedName>
        <fullName evidence="2">DUF7669 domain-containing protein</fullName>
    </recommendedName>
</protein>
<comment type="caution">
    <text evidence="3">The sequence shown here is derived from an EMBL/GenBank/DDBJ whole genome shotgun (WGS) entry which is preliminary data.</text>
</comment>
<gene>
    <name evidence="3" type="ORF">BJ993_000067</name>
</gene>
<dbReference type="SUPFAM" id="SSF52980">
    <property type="entry name" value="Restriction endonuclease-like"/>
    <property type="match status" value="1"/>
</dbReference>
<evidence type="ECO:0000259" key="2">
    <source>
        <dbReference type="Pfam" id="PF24706"/>
    </source>
</evidence>
<dbReference type="EMBL" id="JACBZM010000001">
    <property type="protein sequence ID" value="NYI42987.1"/>
    <property type="molecule type" value="Genomic_DNA"/>
</dbReference>
<dbReference type="RefSeq" id="WP_179647318.1">
    <property type="nucleotide sequence ID" value="NZ_JACBZM010000001.1"/>
</dbReference>
<dbReference type="Pfam" id="PF24706">
    <property type="entry name" value="DUF7669"/>
    <property type="match status" value="1"/>
</dbReference>
<reference evidence="3 4" key="1">
    <citation type="submission" date="2020-07" db="EMBL/GenBank/DDBJ databases">
        <title>Sequencing the genomes of 1000 actinobacteria strains.</title>
        <authorList>
            <person name="Klenk H.-P."/>
        </authorList>
    </citation>
    <scope>NUCLEOTIDE SEQUENCE [LARGE SCALE GENOMIC DNA]</scope>
    <source>
        <strain evidence="3 4">DSM 15131</strain>
    </source>
</reference>
<accession>A0A7Y9ZCS3</accession>
<dbReference type="InterPro" id="IPR011335">
    <property type="entry name" value="Restrct_endonuc-II-like"/>
</dbReference>
<dbReference type="Proteomes" id="UP000562045">
    <property type="component" value="Unassembled WGS sequence"/>
</dbReference>
<evidence type="ECO:0000256" key="1">
    <source>
        <dbReference type="SAM" id="MobiDB-lite"/>
    </source>
</evidence>
<name>A0A7Y9ZCS3_9ACTN</name>
<proteinExistence type="predicted"/>
<evidence type="ECO:0000313" key="4">
    <source>
        <dbReference type="Proteomes" id="UP000562045"/>
    </source>
</evidence>
<evidence type="ECO:0000313" key="3">
    <source>
        <dbReference type="EMBL" id="NYI42987.1"/>
    </source>
</evidence>
<organism evidence="3 4">
    <name type="scientific">Nocardioides aromaticivorans</name>
    <dbReference type="NCBI Taxonomy" id="200618"/>
    <lineage>
        <taxon>Bacteria</taxon>
        <taxon>Bacillati</taxon>
        <taxon>Actinomycetota</taxon>
        <taxon>Actinomycetes</taxon>
        <taxon>Propionibacteriales</taxon>
        <taxon>Nocardioidaceae</taxon>
        <taxon>Nocardioides</taxon>
    </lineage>
</organism>
<feature type="region of interest" description="Disordered" evidence="1">
    <location>
        <begin position="87"/>
        <end position="107"/>
    </location>
</feature>
<dbReference type="InterPro" id="IPR056086">
    <property type="entry name" value="DUF7669"/>
</dbReference>
<feature type="domain" description="DUF7669" evidence="2">
    <location>
        <begin position="8"/>
        <end position="80"/>
    </location>
</feature>
<dbReference type="AlphaFoldDB" id="A0A7Y9ZCS3"/>